<gene>
    <name evidence="9" type="ORF">KB449_15370</name>
</gene>
<dbReference type="SUPFAM" id="SSF158472">
    <property type="entry name" value="HAMP domain-like"/>
    <property type="match status" value="1"/>
</dbReference>
<keyword evidence="2" id="KW-1003">Cell membrane</keyword>
<dbReference type="Gene3D" id="1.10.8.500">
    <property type="entry name" value="HAMP domain in histidine kinase"/>
    <property type="match status" value="1"/>
</dbReference>
<keyword evidence="6 7" id="KW-0472">Membrane</keyword>
<organism evidence="9 10">
    <name type="scientific">Cohnella hashimotonis</name>
    <dbReference type="NCBI Taxonomy" id="2826895"/>
    <lineage>
        <taxon>Bacteria</taxon>
        <taxon>Bacillati</taxon>
        <taxon>Bacillota</taxon>
        <taxon>Bacilli</taxon>
        <taxon>Bacillales</taxon>
        <taxon>Paenibacillaceae</taxon>
        <taxon>Cohnella</taxon>
    </lineage>
</organism>
<keyword evidence="4 9" id="KW-0808">Transferase</keyword>
<feature type="domain" description="HAMP" evidence="8">
    <location>
        <begin position="304"/>
        <end position="356"/>
    </location>
</feature>
<evidence type="ECO:0000256" key="2">
    <source>
        <dbReference type="ARBA" id="ARBA00022475"/>
    </source>
</evidence>
<dbReference type="InterPro" id="IPR010559">
    <property type="entry name" value="Sig_transdc_His_kin_internal"/>
</dbReference>
<dbReference type="Proteomes" id="UP001161691">
    <property type="component" value="Unassembled WGS sequence"/>
</dbReference>
<keyword evidence="7" id="KW-0812">Transmembrane</keyword>
<dbReference type="InterPro" id="IPR050640">
    <property type="entry name" value="Bact_2-comp_sensor_kinase"/>
</dbReference>
<dbReference type="Pfam" id="PF00672">
    <property type="entry name" value="HAMP"/>
    <property type="match status" value="1"/>
</dbReference>
<sequence length="574" mass="65671">MKFKDMPIIVKLYLCIATFIVLPLILVGFYLNNRFAELTLNKASEGALQTLKQTKQSFEMLAEDTDDISVRILSNDLVQQFVKSGYKSSSEYEKGYLDVDSFVGDVVGSKRYYDAIHLYADRELVYKRGIDVPEMSPSDKRGAMELQGQGFWATSSGEISYYRAIMDFDKLGRTIGYEKFSLNENTLYDFYRNMNAVAGSFIYLIDRNGFILSASERELLHHDIGKVEPIQQALRLKDGYFTTRIQGQNLIILFYTIQEMNLTLVQAIPQKSFSTLITTINTVLLVVISLCILFGLLFSLIQHKYLIKPLQKLRKEMAKLKTGNFNISLAIDSKDEIGEIGNGFLRMVEQLKETINDVYVGKIKQREAEITALQSQINPHFLYNTLDSIHWLAIKKKNYDVSEQIEALSEIFRHVLNNGEPLVTIRQELDFLESYMFIQKHKYGSRIQLRIEMDASLMSCKMPKLILQPLVENAIVHGLEQVVEGGLIEVELTRIPDGIRFIVADNGAGADEMQIRYRMEREYEAKHVFALKNIDDRIKLSYGQSYGLTFTSKIGIGTRVEVRIPQIDESTNGR</sequence>
<comment type="caution">
    <text evidence="9">The sequence shown here is derived from an EMBL/GenBank/DDBJ whole genome shotgun (WGS) entry which is preliminary data.</text>
</comment>
<dbReference type="PANTHER" id="PTHR34220">
    <property type="entry name" value="SENSOR HISTIDINE KINASE YPDA"/>
    <property type="match status" value="1"/>
</dbReference>
<evidence type="ECO:0000259" key="8">
    <source>
        <dbReference type="PROSITE" id="PS50885"/>
    </source>
</evidence>
<dbReference type="Gene3D" id="3.30.565.10">
    <property type="entry name" value="Histidine kinase-like ATPase, C-terminal domain"/>
    <property type="match status" value="1"/>
</dbReference>
<accession>A0ABT6TJA7</accession>
<dbReference type="InterPro" id="IPR003594">
    <property type="entry name" value="HATPase_dom"/>
</dbReference>
<name>A0ABT6TJA7_9BACL</name>
<keyword evidence="7" id="KW-1133">Transmembrane helix</keyword>
<dbReference type="CDD" id="cd06225">
    <property type="entry name" value="HAMP"/>
    <property type="match status" value="1"/>
</dbReference>
<evidence type="ECO:0000313" key="10">
    <source>
        <dbReference type="Proteomes" id="UP001161691"/>
    </source>
</evidence>
<dbReference type="GO" id="GO:0004673">
    <property type="term" value="F:protein histidine kinase activity"/>
    <property type="evidence" value="ECO:0007669"/>
    <property type="project" value="UniProtKB-EC"/>
</dbReference>
<dbReference type="Gene3D" id="3.30.450.20">
    <property type="entry name" value="PAS domain"/>
    <property type="match status" value="1"/>
</dbReference>
<dbReference type="InterPro" id="IPR036890">
    <property type="entry name" value="HATPase_C_sf"/>
</dbReference>
<reference evidence="9" key="1">
    <citation type="submission" date="2023-04" db="EMBL/GenBank/DDBJ databases">
        <title>Comparative genomic analysis of Cohnella hashimotonis sp. nov., isolated from the International Space Station.</title>
        <authorList>
            <person name="Venkateswaran K."/>
            <person name="Simpson A."/>
        </authorList>
    </citation>
    <scope>NUCLEOTIDE SEQUENCE</scope>
    <source>
        <strain evidence="9">F6_2S_P_1</strain>
    </source>
</reference>
<keyword evidence="10" id="KW-1185">Reference proteome</keyword>
<evidence type="ECO:0000256" key="3">
    <source>
        <dbReference type="ARBA" id="ARBA00022553"/>
    </source>
</evidence>
<dbReference type="SMART" id="SM00304">
    <property type="entry name" value="HAMP"/>
    <property type="match status" value="1"/>
</dbReference>
<evidence type="ECO:0000256" key="4">
    <source>
        <dbReference type="ARBA" id="ARBA00022679"/>
    </source>
</evidence>
<dbReference type="InterPro" id="IPR003660">
    <property type="entry name" value="HAMP_dom"/>
</dbReference>
<dbReference type="RefSeq" id="WP_282909221.1">
    <property type="nucleotide sequence ID" value="NZ_JAGRPV010000001.1"/>
</dbReference>
<dbReference type="EMBL" id="JAGRPV010000001">
    <property type="protein sequence ID" value="MDI4646358.1"/>
    <property type="molecule type" value="Genomic_DNA"/>
</dbReference>
<evidence type="ECO:0000256" key="5">
    <source>
        <dbReference type="ARBA" id="ARBA00022777"/>
    </source>
</evidence>
<evidence type="ECO:0000313" key="9">
    <source>
        <dbReference type="EMBL" id="MDI4646358.1"/>
    </source>
</evidence>
<proteinExistence type="predicted"/>
<dbReference type="EC" id="2.7.13.3" evidence="9"/>
<dbReference type="PROSITE" id="PS50885">
    <property type="entry name" value="HAMP"/>
    <property type="match status" value="1"/>
</dbReference>
<comment type="subcellular location">
    <subcellularLocation>
        <location evidence="1">Cell membrane</location>
        <topology evidence="1">Multi-pass membrane protein</topology>
    </subcellularLocation>
</comment>
<keyword evidence="5 9" id="KW-0418">Kinase</keyword>
<evidence type="ECO:0000256" key="7">
    <source>
        <dbReference type="SAM" id="Phobius"/>
    </source>
</evidence>
<feature type="transmembrane region" description="Helical" evidence="7">
    <location>
        <begin position="12"/>
        <end position="31"/>
    </location>
</feature>
<evidence type="ECO:0000256" key="6">
    <source>
        <dbReference type="ARBA" id="ARBA00023136"/>
    </source>
</evidence>
<dbReference type="Pfam" id="PF06580">
    <property type="entry name" value="His_kinase"/>
    <property type="match status" value="1"/>
</dbReference>
<dbReference type="Pfam" id="PF02518">
    <property type="entry name" value="HATPase_c"/>
    <property type="match status" value="1"/>
</dbReference>
<evidence type="ECO:0000256" key="1">
    <source>
        <dbReference type="ARBA" id="ARBA00004651"/>
    </source>
</evidence>
<dbReference type="PANTHER" id="PTHR34220:SF7">
    <property type="entry name" value="SENSOR HISTIDINE KINASE YPDA"/>
    <property type="match status" value="1"/>
</dbReference>
<feature type="transmembrane region" description="Helical" evidence="7">
    <location>
        <begin position="280"/>
        <end position="301"/>
    </location>
</feature>
<keyword evidence="3" id="KW-0597">Phosphoprotein</keyword>
<dbReference type="SUPFAM" id="SSF55874">
    <property type="entry name" value="ATPase domain of HSP90 chaperone/DNA topoisomerase II/histidine kinase"/>
    <property type="match status" value="1"/>
</dbReference>
<protein>
    <submittedName>
        <fullName evidence="9">Sensor histidine kinase</fullName>
        <ecNumber evidence="9">2.7.13.3</ecNumber>
    </submittedName>
</protein>